<dbReference type="EMBL" id="BMAT01010864">
    <property type="protein sequence ID" value="GFR62041.1"/>
    <property type="molecule type" value="Genomic_DNA"/>
</dbReference>
<organism evidence="1 2">
    <name type="scientific">Elysia marginata</name>
    <dbReference type="NCBI Taxonomy" id="1093978"/>
    <lineage>
        <taxon>Eukaryota</taxon>
        <taxon>Metazoa</taxon>
        <taxon>Spiralia</taxon>
        <taxon>Lophotrochozoa</taxon>
        <taxon>Mollusca</taxon>
        <taxon>Gastropoda</taxon>
        <taxon>Heterobranchia</taxon>
        <taxon>Euthyneura</taxon>
        <taxon>Panpulmonata</taxon>
        <taxon>Sacoglossa</taxon>
        <taxon>Placobranchoidea</taxon>
        <taxon>Plakobranchidae</taxon>
        <taxon>Elysia</taxon>
    </lineage>
</organism>
<keyword evidence="2" id="KW-1185">Reference proteome</keyword>
<comment type="caution">
    <text evidence="1">The sequence shown here is derived from an EMBL/GenBank/DDBJ whole genome shotgun (WGS) entry which is preliminary data.</text>
</comment>
<feature type="non-terminal residue" evidence="1">
    <location>
        <position position="1"/>
    </location>
</feature>
<dbReference type="AlphaFoldDB" id="A0AAV4EMS4"/>
<name>A0AAV4EMS4_9GAST</name>
<dbReference type="Proteomes" id="UP000762676">
    <property type="component" value="Unassembled WGS sequence"/>
</dbReference>
<evidence type="ECO:0000313" key="2">
    <source>
        <dbReference type="Proteomes" id="UP000762676"/>
    </source>
</evidence>
<reference evidence="1 2" key="1">
    <citation type="journal article" date="2021" name="Elife">
        <title>Chloroplast acquisition without the gene transfer in kleptoplastic sea slugs, Plakobranchus ocellatus.</title>
        <authorList>
            <person name="Maeda T."/>
            <person name="Takahashi S."/>
            <person name="Yoshida T."/>
            <person name="Shimamura S."/>
            <person name="Takaki Y."/>
            <person name="Nagai Y."/>
            <person name="Toyoda A."/>
            <person name="Suzuki Y."/>
            <person name="Arimoto A."/>
            <person name="Ishii H."/>
            <person name="Satoh N."/>
            <person name="Nishiyama T."/>
            <person name="Hasebe M."/>
            <person name="Maruyama T."/>
            <person name="Minagawa J."/>
            <person name="Obokata J."/>
            <person name="Shigenobu S."/>
        </authorList>
    </citation>
    <scope>NUCLEOTIDE SEQUENCE [LARGE SCALE GENOMIC DNA]</scope>
</reference>
<accession>A0AAV4EMS4</accession>
<proteinExistence type="predicted"/>
<gene>
    <name evidence="1" type="ORF">ElyMa_005445500</name>
</gene>
<sequence length="56" mass="6220">VPDAQEKSKGSQLNYIEVEFVSPAEDTSKRPKVKRSASPTQYTDVINENGVVRLVN</sequence>
<protein>
    <submittedName>
        <fullName evidence="1">Uncharacterized protein</fullName>
    </submittedName>
</protein>
<evidence type="ECO:0000313" key="1">
    <source>
        <dbReference type="EMBL" id="GFR62041.1"/>
    </source>
</evidence>